<proteinExistence type="predicted"/>
<dbReference type="EMBL" id="LMVO01000001">
    <property type="protein sequence ID" value="PAV10123.1"/>
    <property type="molecule type" value="Genomic_DNA"/>
</dbReference>
<dbReference type="AlphaFoldDB" id="A0AAX0Q9S7"/>
<organism evidence="1 2">
    <name type="scientific">Methanocorpusculum parvum</name>
    <dbReference type="NCBI Taxonomy" id="2193"/>
    <lineage>
        <taxon>Archaea</taxon>
        <taxon>Methanobacteriati</taxon>
        <taxon>Methanobacteriota</taxon>
        <taxon>Stenosarchaea group</taxon>
        <taxon>Methanomicrobia</taxon>
        <taxon>Methanomicrobiales</taxon>
        <taxon>Methanocorpusculaceae</taxon>
        <taxon>Methanocorpusculum</taxon>
    </lineage>
</organism>
<protein>
    <submittedName>
        <fullName evidence="1">Uncharacterized protein</fullName>
    </submittedName>
</protein>
<dbReference type="Proteomes" id="UP000243820">
    <property type="component" value="Unassembled WGS sequence"/>
</dbReference>
<gene>
    <name evidence="1" type="ORF">ASJ83_06620</name>
</gene>
<comment type="caution">
    <text evidence="1">The sequence shown here is derived from an EMBL/GenBank/DDBJ whole genome shotgun (WGS) entry which is preliminary data.</text>
</comment>
<accession>A0AAX0Q9S7</accession>
<evidence type="ECO:0000313" key="1">
    <source>
        <dbReference type="EMBL" id="PAV10123.1"/>
    </source>
</evidence>
<keyword evidence="2" id="KW-1185">Reference proteome</keyword>
<sequence length="174" mass="19268">MTIFIVLNLVVYIMKKFGFFIVVLLLLLMVVGMAGCVTNQEETAEPTTTMTTLTAQTAWEDADGRSQINLRVTGTADLPDGAVVIVEAYDNYVIQTTLDIFDEPILKSDGTTVIYTKDGIYSFREAVISNGQYETVFLGIGRDVLKGESIRVRTIYQWSVSNVVNQVKTDGSFD</sequence>
<dbReference type="RefSeq" id="WP_095641583.1">
    <property type="nucleotide sequence ID" value="NZ_LMVO01000001.1"/>
</dbReference>
<evidence type="ECO:0000313" key="2">
    <source>
        <dbReference type="Proteomes" id="UP000243820"/>
    </source>
</evidence>
<name>A0AAX0Q9S7_9EURY</name>
<reference evidence="1 2" key="1">
    <citation type="journal article" date="2017" name="BMC Genomics">
        <title>Genomic analysis of methanogenic archaea reveals a shift towards energy conservation.</title>
        <authorList>
            <person name="Gilmore S.P."/>
            <person name="Henske J.K."/>
            <person name="Sexton J.A."/>
            <person name="Solomon K.V."/>
            <person name="Seppala S."/>
            <person name="Yoo J.I."/>
            <person name="Huyett L.M."/>
            <person name="Pressman A."/>
            <person name="Cogan J.Z."/>
            <person name="Kivenson V."/>
            <person name="Peng X."/>
            <person name="Tan Y."/>
            <person name="Valentine D.L."/>
            <person name="O'Malley M.A."/>
        </authorList>
    </citation>
    <scope>NUCLEOTIDE SEQUENCE [LARGE SCALE GENOMIC DNA]</scope>
    <source>
        <strain evidence="1 2">XII</strain>
    </source>
</reference>